<dbReference type="InterPro" id="IPR049481">
    <property type="entry name" value="SMN_G2-BD"/>
</dbReference>
<evidence type="ECO:0000313" key="8">
    <source>
        <dbReference type="EMBL" id="KAF9738596.1"/>
    </source>
</evidence>
<evidence type="ECO:0000256" key="6">
    <source>
        <dbReference type="SAM" id="MobiDB-lite"/>
    </source>
</evidence>
<dbReference type="GO" id="GO:0006397">
    <property type="term" value="P:mRNA processing"/>
    <property type="evidence" value="ECO:0007669"/>
    <property type="project" value="UniProtKB-KW"/>
</dbReference>
<dbReference type="OrthoDB" id="197400at2759"/>
<accession>A0A9P6KU45</accession>
<keyword evidence="4" id="KW-0508">mRNA splicing</keyword>
<feature type="domain" description="Survival Motor Neuron Gemin2-binding" evidence="7">
    <location>
        <begin position="8"/>
        <end position="33"/>
    </location>
</feature>
<evidence type="ECO:0000256" key="3">
    <source>
        <dbReference type="ARBA" id="ARBA00022664"/>
    </source>
</evidence>
<keyword evidence="9" id="KW-1185">Reference proteome</keyword>
<evidence type="ECO:0000256" key="1">
    <source>
        <dbReference type="ARBA" id="ARBA00004123"/>
    </source>
</evidence>
<protein>
    <recommendedName>
        <fullName evidence="7">Survival Motor Neuron Gemin2-binding domain-containing protein</fullName>
    </recommendedName>
</protein>
<dbReference type="AlphaFoldDB" id="A0A9P6KU45"/>
<dbReference type="Proteomes" id="UP000756921">
    <property type="component" value="Unassembled WGS sequence"/>
</dbReference>
<comment type="subcellular location">
    <subcellularLocation>
        <location evidence="1">Nucleus</location>
    </subcellularLocation>
</comment>
<dbReference type="CDD" id="cd22852">
    <property type="entry name" value="SMN_C"/>
    <property type="match status" value="1"/>
</dbReference>
<gene>
    <name evidence="8" type="ORF">PMIN01_03879</name>
</gene>
<evidence type="ECO:0000259" key="7">
    <source>
        <dbReference type="Pfam" id="PF20636"/>
    </source>
</evidence>
<comment type="similarity">
    <text evidence="2">Belongs to the SMN family.</text>
</comment>
<dbReference type="PANTHER" id="PTHR39267:SF1">
    <property type="entry name" value="SURVIVAL MOTOR NEURON PROTEIN"/>
    <property type="match status" value="1"/>
</dbReference>
<feature type="region of interest" description="Disordered" evidence="6">
    <location>
        <begin position="57"/>
        <end position="129"/>
    </location>
</feature>
<evidence type="ECO:0000256" key="2">
    <source>
        <dbReference type="ARBA" id="ARBA00005371"/>
    </source>
</evidence>
<comment type="caution">
    <text evidence="8">The sequence shown here is derived from an EMBL/GenBank/DDBJ whole genome shotgun (WGS) entry which is preliminary data.</text>
</comment>
<evidence type="ECO:0000313" key="9">
    <source>
        <dbReference type="Proteomes" id="UP000756921"/>
    </source>
</evidence>
<dbReference type="GO" id="GO:0005634">
    <property type="term" value="C:nucleus"/>
    <property type="evidence" value="ECO:0007669"/>
    <property type="project" value="UniProtKB-SubCell"/>
</dbReference>
<dbReference type="InterPro" id="IPR040424">
    <property type="entry name" value="Smn1"/>
</dbReference>
<dbReference type="Pfam" id="PF20636">
    <property type="entry name" value="SMN_G2-BD"/>
    <property type="match status" value="1"/>
</dbReference>
<proteinExistence type="inferred from homology"/>
<reference evidence="8" key="1">
    <citation type="journal article" date="2020" name="Mol. Plant Microbe Interact.">
        <title>Genome Sequence of the Biocontrol Agent Coniothyrium minitans strain Conio (IMI 134523).</title>
        <authorList>
            <person name="Patel D."/>
            <person name="Shittu T.A."/>
            <person name="Baroncelli R."/>
            <person name="Muthumeenakshi S."/>
            <person name="Osborne T.H."/>
            <person name="Janganan T.K."/>
            <person name="Sreenivasaprasad S."/>
        </authorList>
    </citation>
    <scope>NUCLEOTIDE SEQUENCE</scope>
    <source>
        <strain evidence="8">Conio</strain>
    </source>
</reference>
<evidence type="ECO:0000256" key="4">
    <source>
        <dbReference type="ARBA" id="ARBA00023187"/>
    </source>
</evidence>
<dbReference type="GO" id="GO:0008380">
    <property type="term" value="P:RNA splicing"/>
    <property type="evidence" value="ECO:0007669"/>
    <property type="project" value="UniProtKB-KW"/>
</dbReference>
<keyword evidence="3" id="KW-0507">mRNA processing</keyword>
<sequence>MAPGISLDDHSAWDDSALINSWDDAVAEYQKYHSISKSGKRLEDVLTKEELERLRGDHGDLLDETGDGLGPRTDADATDSALPQVQANGVGQGGADAAHVKRQDRAAPVAQGSAQAPGTELPHDGSFPASMPQALLGSVQDENVKNLMMSWYYAGYYTGLMSGQQRAPDNASQQTQK</sequence>
<dbReference type="CDD" id="cd22851">
    <property type="entry name" value="SMN_N"/>
    <property type="match status" value="1"/>
</dbReference>
<dbReference type="EMBL" id="WJXW01000003">
    <property type="protein sequence ID" value="KAF9738596.1"/>
    <property type="molecule type" value="Genomic_DNA"/>
</dbReference>
<keyword evidence="5" id="KW-0539">Nucleus</keyword>
<evidence type="ECO:0000256" key="5">
    <source>
        <dbReference type="ARBA" id="ARBA00023242"/>
    </source>
</evidence>
<dbReference type="PANTHER" id="PTHR39267">
    <property type="entry name" value="SURVIVAL MOTOR NEURON-LIKE PROTEIN 1"/>
    <property type="match status" value="1"/>
</dbReference>
<dbReference type="InterPro" id="IPR047313">
    <property type="entry name" value="SMN_C"/>
</dbReference>
<organism evidence="8 9">
    <name type="scientific">Paraphaeosphaeria minitans</name>
    <dbReference type="NCBI Taxonomy" id="565426"/>
    <lineage>
        <taxon>Eukaryota</taxon>
        <taxon>Fungi</taxon>
        <taxon>Dikarya</taxon>
        <taxon>Ascomycota</taxon>
        <taxon>Pezizomycotina</taxon>
        <taxon>Dothideomycetes</taxon>
        <taxon>Pleosporomycetidae</taxon>
        <taxon>Pleosporales</taxon>
        <taxon>Massarineae</taxon>
        <taxon>Didymosphaeriaceae</taxon>
        <taxon>Paraphaeosphaeria</taxon>
    </lineage>
</organism>
<name>A0A9P6KU45_9PLEO</name>